<dbReference type="InterPro" id="IPR017520">
    <property type="entry name" value="CHP03086"/>
</dbReference>
<feature type="domain" description="Mycothiol-dependent maleylpyruvate isomerase metal-binding" evidence="1">
    <location>
        <begin position="10"/>
        <end position="124"/>
    </location>
</feature>
<reference evidence="2" key="1">
    <citation type="journal article" date="2014" name="Int. J. Syst. Evol. Microbiol.">
        <title>Complete genome sequence of Corynebacterium casei LMG S-19264T (=DSM 44701T), isolated from a smear-ripened cheese.</title>
        <authorList>
            <consortium name="US DOE Joint Genome Institute (JGI-PGF)"/>
            <person name="Walter F."/>
            <person name="Albersmeier A."/>
            <person name="Kalinowski J."/>
            <person name="Ruckert C."/>
        </authorList>
    </citation>
    <scope>NUCLEOTIDE SEQUENCE</scope>
    <source>
        <strain evidence="2">VKM Ac-1321</strain>
    </source>
</reference>
<dbReference type="GO" id="GO:0046872">
    <property type="term" value="F:metal ion binding"/>
    <property type="evidence" value="ECO:0007669"/>
    <property type="project" value="InterPro"/>
</dbReference>
<dbReference type="InterPro" id="IPR034660">
    <property type="entry name" value="DinB/YfiT-like"/>
</dbReference>
<dbReference type="RefSeq" id="WP_261960561.1">
    <property type="nucleotide sequence ID" value="NZ_BAAAXA010000001.1"/>
</dbReference>
<dbReference type="InterPro" id="IPR024344">
    <property type="entry name" value="MDMPI_metal-binding"/>
</dbReference>
<dbReference type="InterPro" id="IPR017517">
    <property type="entry name" value="Maleyloyr_isom"/>
</dbReference>
<gene>
    <name evidence="2" type="ORF">GCM10017581_042930</name>
</gene>
<reference evidence="2" key="2">
    <citation type="submission" date="2023-01" db="EMBL/GenBank/DDBJ databases">
        <authorList>
            <person name="Sun Q."/>
            <person name="Evtushenko L."/>
        </authorList>
    </citation>
    <scope>NUCLEOTIDE SEQUENCE</scope>
    <source>
        <strain evidence="2">VKM Ac-1321</strain>
    </source>
</reference>
<dbReference type="SUPFAM" id="SSF109854">
    <property type="entry name" value="DinB/YfiT-like putative metalloenzymes"/>
    <property type="match status" value="1"/>
</dbReference>
<dbReference type="NCBIfam" id="TIGR03083">
    <property type="entry name" value="maleylpyruvate isomerase family mycothiol-dependent enzyme"/>
    <property type="match status" value="1"/>
</dbReference>
<sequence>MATAATEHRETAAHFTALVRGTTDWSAPAPVPGWVARDVVRHLIEWLTDFVRSGAGVTLAAGPSVDTDPVGAWEAHAAAVQALLDDPESAGVLFTNPHTGSMPLPGAIAMFYTSDVFLHTWDLARATGQDERLDGQRCAAMLEGMLPMDALLRTSGQYGPRVEVPDDADPQTKLLAFIGRDPR</sequence>
<dbReference type="EMBL" id="BSFP01000024">
    <property type="protein sequence ID" value="GLL02551.1"/>
    <property type="molecule type" value="Genomic_DNA"/>
</dbReference>
<dbReference type="Proteomes" id="UP001143480">
    <property type="component" value="Unassembled WGS sequence"/>
</dbReference>
<accession>A0A9W6KI70</accession>
<comment type="caution">
    <text evidence="2">The sequence shown here is derived from an EMBL/GenBank/DDBJ whole genome shotgun (WGS) entry which is preliminary data.</text>
</comment>
<proteinExistence type="predicted"/>
<keyword evidence="3" id="KW-1185">Reference proteome</keyword>
<dbReference type="Pfam" id="PF11716">
    <property type="entry name" value="MDMPI_N"/>
    <property type="match status" value="1"/>
</dbReference>
<name>A0A9W6KI70_9ACTN</name>
<dbReference type="AlphaFoldDB" id="A0A9W6KI70"/>
<dbReference type="NCBIfam" id="TIGR03086">
    <property type="entry name" value="TIGR03086 family metal-binding protein"/>
    <property type="match status" value="1"/>
</dbReference>
<evidence type="ECO:0000259" key="1">
    <source>
        <dbReference type="Pfam" id="PF11716"/>
    </source>
</evidence>
<protein>
    <recommendedName>
        <fullName evidence="1">Mycothiol-dependent maleylpyruvate isomerase metal-binding domain-containing protein</fullName>
    </recommendedName>
</protein>
<evidence type="ECO:0000313" key="3">
    <source>
        <dbReference type="Proteomes" id="UP001143480"/>
    </source>
</evidence>
<evidence type="ECO:0000313" key="2">
    <source>
        <dbReference type="EMBL" id="GLL02551.1"/>
    </source>
</evidence>
<organism evidence="2 3">
    <name type="scientific">Dactylosporangium matsuzakiense</name>
    <dbReference type="NCBI Taxonomy" id="53360"/>
    <lineage>
        <taxon>Bacteria</taxon>
        <taxon>Bacillati</taxon>
        <taxon>Actinomycetota</taxon>
        <taxon>Actinomycetes</taxon>
        <taxon>Micromonosporales</taxon>
        <taxon>Micromonosporaceae</taxon>
        <taxon>Dactylosporangium</taxon>
    </lineage>
</organism>